<evidence type="ECO:0000256" key="3">
    <source>
        <dbReference type="ARBA" id="ARBA00022519"/>
    </source>
</evidence>
<gene>
    <name evidence="8" type="ORF">GKA01_22860</name>
</gene>
<dbReference type="PANTHER" id="PTHR42781">
    <property type="entry name" value="SPERMIDINE/PUTRESCINE IMPORT ATP-BINDING PROTEIN POTA"/>
    <property type="match status" value="1"/>
</dbReference>
<accession>A0A511B9I2</accession>
<protein>
    <submittedName>
        <fullName evidence="8">Polyamine-transporting ATPase</fullName>
    </submittedName>
</protein>
<dbReference type="AlphaFoldDB" id="A0A511B9I2"/>
<keyword evidence="1" id="KW-0813">Transport</keyword>
<sequence length="391" mass="41825">MSGLSGISRMAPKKGSLRSSRPAPLPAVPVLDVVGLRTTIASPPIDLRLMPASTLTLFGDRPHTLSLVLDALAGFLPHLGGTIRINERDVTSSAPSERGMRIVSPRDPLFPHLDLRDNIAFSLRAAFMNRAEAYAAAGRMIALLGLDGISSLRPAQLSPEQLFRARLARALVTSPDVLLLDDPLHQLDPQATRRVSVLLGTVSRALNLSVIQSVSRREDALRSGGKIAVFQGSTLLQCADAAQLYDRPASAQVATLFGETNTLVGQVLDIGDDVARIHLACEGVVEAIASEQLEVGQECLVCVRPDRISPFFGSQGLGVDDEDERPVQGILTESLHLGDHIRMRVRCAEGTEIELRRPPLQSQKIPSAGTLVQLAWPAAHATAFPAASGID</sequence>
<reference evidence="8 9" key="1">
    <citation type="submission" date="2019-07" db="EMBL/GenBank/DDBJ databases">
        <title>Whole genome shotgun sequence of Gluconobacter kanchanaburiensis NBRC 103587.</title>
        <authorList>
            <person name="Hosoyama A."/>
            <person name="Uohara A."/>
            <person name="Ohji S."/>
            <person name="Ichikawa N."/>
        </authorList>
    </citation>
    <scope>NUCLEOTIDE SEQUENCE [LARGE SCALE GENOMIC DNA]</scope>
    <source>
        <strain evidence="8 9">NBRC 103587</strain>
    </source>
</reference>
<dbReference type="PROSITE" id="PS50893">
    <property type="entry name" value="ABC_TRANSPORTER_2"/>
    <property type="match status" value="1"/>
</dbReference>
<dbReference type="Gene3D" id="3.40.50.300">
    <property type="entry name" value="P-loop containing nucleotide triphosphate hydrolases"/>
    <property type="match status" value="1"/>
</dbReference>
<dbReference type="InterPro" id="IPR003439">
    <property type="entry name" value="ABC_transporter-like_ATP-bd"/>
</dbReference>
<dbReference type="InterPro" id="IPR050093">
    <property type="entry name" value="ABC_SmlMolc_Importer"/>
</dbReference>
<dbReference type="InterPro" id="IPR013611">
    <property type="entry name" value="Transp-assoc_OB_typ2"/>
</dbReference>
<dbReference type="InterPro" id="IPR027417">
    <property type="entry name" value="P-loop_NTPase"/>
</dbReference>
<dbReference type="PANTHER" id="PTHR42781:SF1">
    <property type="entry name" value="THIAMINE IMPORT ATP-BINDING PROTEIN THIQ"/>
    <property type="match status" value="1"/>
</dbReference>
<dbReference type="Proteomes" id="UP000321079">
    <property type="component" value="Unassembled WGS sequence"/>
</dbReference>
<keyword evidence="5" id="KW-0472">Membrane</keyword>
<evidence type="ECO:0000313" key="8">
    <source>
        <dbReference type="EMBL" id="GEK97089.1"/>
    </source>
</evidence>
<dbReference type="GO" id="GO:0005524">
    <property type="term" value="F:ATP binding"/>
    <property type="evidence" value="ECO:0007669"/>
    <property type="project" value="InterPro"/>
</dbReference>
<keyword evidence="4" id="KW-1278">Translocase</keyword>
<dbReference type="Pfam" id="PF08402">
    <property type="entry name" value="TOBE_2"/>
    <property type="match status" value="1"/>
</dbReference>
<evidence type="ECO:0000313" key="9">
    <source>
        <dbReference type="Proteomes" id="UP000321079"/>
    </source>
</evidence>
<evidence type="ECO:0000256" key="1">
    <source>
        <dbReference type="ARBA" id="ARBA00022448"/>
    </source>
</evidence>
<dbReference type="SUPFAM" id="SSF52540">
    <property type="entry name" value="P-loop containing nucleoside triphosphate hydrolases"/>
    <property type="match status" value="1"/>
</dbReference>
<keyword evidence="9" id="KW-1185">Reference proteome</keyword>
<name>A0A511B9I2_9PROT</name>
<proteinExistence type="predicted"/>
<evidence type="ECO:0000256" key="2">
    <source>
        <dbReference type="ARBA" id="ARBA00022475"/>
    </source>
</evidence>
<keyword evidence="3" id="KW-0997">Cell inner membrane</keyword>
<dbReference type="Pfam" id="PF00005">
    <property type="entry name" value="ABC_tran"/>
    <property type="match status" value="1"/>
</dbReference>
<dbReference type="InterPro" id="IPR008995">
    <property type="entry name" value="Mo/tungstate-bd_C_term_dom"/>
</dbReference>
<dbReference type="GO" id="GO:0022857">
    <property type="term" value="F:transmembrane transporter activity"/>
    <property type="evidence" value="ECO:0007669"/>
    <property type="project" value="InterPro"/>
</dbReference>
<evidence type="ECO:0000256" key="4">
    <source>
        <dbReference type="ARBA" id="ARBA00022967"/>
    </source>
</evidence>
<dbReference type="OrthoDB" id="7280760at2"/>
<feature type="domain" description="ABC transporter" evidence="7">
    <location>
        <begin position="25"/>
        <end position="257"/>
    </location>
</feature>
<dbReference type="GO" id="GO:0043190">
    <property type="term" value="C:ATP-binding cassette (ABC) transporter complex"/>
    <property type="evidence" value="ECO:0007669"/>
    <property type="project" value="InterPro"/>
</dbReference>
<evidence type="ECO:0000259" key="7">
    <source>
        <dbReference type="PROSITE" id="PS50893"/>
    </source>
</evidence>
<dbReference type="SUPFAM" id="SSF50331">
    <property type="entry name" value="MOP-like"/>
    <property type="match status" value="1"/>
</dbReference>
<feature type="region of interest" description="Disordered" evidence="6">
    <location>
        <begin position="1"/>
        <end position="22"/>
    </location>
</feature>
<evidence type="ECO:0000256" key="5">
    <source>
        <dbReference type="ARBA" id="ARBA00023136"/>
    </source>
</evidence>
<comment type="caution">
    <text evidence="8">The sequence shown here is derived from an EMBL/GenBank/DDBJ whole genome shotgun (WGS) entry which is preliminary data.</text>
</comment>
<evidence type="ECO:0000256" key="6">
    <source>
        <dbReference type="SAM" id="MobiDB-lite"/>
    </source>
</evidence>
<dbReference type="EMBL" id="BJVA01000016">
    <property type="protein sequence ID" value="GEK97089.1"/>
    <property type="molecule type" value="Genomic_DNA"/>
</dbReference>
<dbReference type="Gene3D" id="2.40.50.100">
    <property type="match status" value="1"/>
</dbReference>
<keyword evidence="2" id="KW-1003">Cell membrane</keyword>
<dbReference type="RefSeq" id="WP_146863058.1">
    <property type="nucleotide sequence ID" value="NZ_BARK01000014.1"/>
</dbReference>
<dbReference type="GO" id="GO:0016887">
    <property type="term" value="F:ATP hydrolysis activity"/>
    <property type="evidence" value="ECO:0007669"/>
    <property type="project" value="InterPro"/>
</dbReference>
<organism evidence="8 9">
    <name type="scientific">Gluconobacter kanchanaburiensis NBRC 103587</name>
    <dbReference type="NCBI Taxonomy" id="1307948"/>
    <lineage>
        <taxon>Bacteria</taxon>
        <taxon>Pseudomonadati</taxon>
        <taxon>Pseudomonadota</taxon>
        <taxon>Alphaproteobacteria</taxon>
        <taxon>Acetobacterales</taxon>
        <taxon>Acetobacteraceae</taxon>
        <taxon>Gluconobacter</taxon>
    </lineage>
</organism>